<dbReference type="CTD" id="118487"/>
<dbReference type="Proteomes" id="UP000504632">
    <property type="component" value="Chromosome 4"/>
</dbReference>
<dbReference type="PANTHER" id="PTHR31278">
    <property type="entry name" value="CHCHD1"/>
    <property type="match status" value="1"/>
</dbReference>
<proteinExistence type="predicted"/>
<dbReference type="GO" id="GO:0005761">
    <property type="term" value="C:mitochondrial ribosome"/>
    <property type="evidence" value="ECO:0007669"/>
    <property type="project" value="InterPro"/>
</dbReference>
<feature type="region of interest" description="Disordered" evidence="1">
    <location>
        <begin position="90"/>
        <end position="123"/>
    </location>
</feature>
<dbReference type="GO" id="GO:0032543">
    <property type="term" value="P:mitochondrial translation"/>
    <property type="evidence" value="ECO:0007669"/>
    <property type="project" value="InterPro"/>
</dbReference>
<dbReference type="RefSeq" id="XP_030626937.1">
    <property type="nucleotide sequence ID" value="XM_030771077.1"/>
</dbReference>
<dbReference type="FunCoup" id="A0A6J2V591">
    <property type="interactions" value="1193"/>
</dbReference>
<sequence>MAMQSGIALQQKVSRLLSKQHGKPVLKPNKPLALKNEVANRKLKKGEATCVTEMSLLMACWKQNDFKDALCSNEVTTFYKCVERAQAEMRAKGNQQGAGQGGRLLPKQATSLLKRYPNLSQEV</sequence>
<reference evidence="3" key="1">
    <citation type="submission" date="2025-08" db="UniProtKB">
        <authorList>
            <consortium name="RefSeq"/>
        </authorList>
    </citation>
    <scope>IDENTIFICATION</scope>
</reference>
<dbReference type="AlphaFoldDB" id="A0A6J2V591"/>
<evidence type="ECO:0000313" key="2">
    <source>
        <dbReference type="Proteomes" id="UP000504632"/>
    </source>
</evidence>
<protein>
    <submittedName>
        <fullName evidence="3">Small ribosomal subunit protein mS37</fullName>
    </submittedName>
</protein>
<dbReference type="GeneID" id="115809421"/>
<name>A0A6J2V591_CHACN</name>
<evidence type="ECO:0000256" key="1">
    <source>
        <dbReference type="SAM" id="MobiDB-lite"/>
    </source>
</evidence>
<dbReference type="PROSITE" id="PS51808">
    <property type="entry name" value="CHCH"/>
    <property type="match status" value="1"/>
</dbReference>
<dbReference type="PANTHER" id="PTHR31278:SF2">
    <property type="entry name" value="SMALL RIBOSOMAL SUBUNIT PROTEIN MS37"/>
    <property type="match status" value="1"/>
</dbReference>
<dbReference type="InterPro" id="IPR009069">
    <property type="entry name" value="Cys_alpha_HP_mot_SF"/>
</dbReference>
<keyword evidence="2" id="KW-1185">Reference proteome</keyword>
<evidence type="ECO:0000313" key="3">
    <source>
        <dbReference type="RefSeq" id="XP_030626937.1"/>
    </source>
</evidence>
<gene>
    <name evidence="3" type="primary">chchd1</name>
</gene>
<dbReference type="InParanoid" id="A0A6J2V591"/>
<dbReference type="GO" id="GO:0005654">
    <property type="term" value="C:nucleoplasm"/>
    <property type="evidence" value="ECO:0007669"/>
    <property type="project" value="TreeGrafter"/>
</dbReference>
<accession>A0A6J2V591</accession>
<dbReference type="OrthoDB" id="5825849at2759"/>
<dbReference type="InterPro" id="IPR033620">
    <property type="entry name" value="Ribosomal_mS37_met"/>
</dbReference>
<organism evidence="2 3">
    <name type="scientific">Chanos chanos</name>
    <name type="common">Milkfish</name>
    <name type="synonym">Mugil chanos</name>
    <dbReference type="NCBI Taxonomy" id="29144"/>
    <lineage>
        <taxon>Eukaryota</taxon>
        <taxon>Metazoa</taxon>
        <taxon>Chordata</taxon>
        <taxon>Craniata</taxon>
        <taxon>Vertebrata</taxon>
        <taxon>Euteleostomi</taxon>
        <taxon>Actinopterygii</taxon>
        <taxon>Neopterygii</taxon>
        <taxon>Teleostei</taxon>
        <taxon>Ostariophysi</taxon>
        <taxon>Gonorynchiformes</taxon>
        <taxon>Chanidae</taxon>
        <taxon>Chanos</taxon>
    </lineage>
</organism>
<dbReference type="SUPFAM" id="SSF47072">
    <property type="entry name" value="Cysteine alpha-hairpin motif"/>
    <property type="match status" value="1"/>
</dbReference>
<dbReference type="GO" id="GO:0003723">
    <property type="term" value="F:RNA binding"/>
    <property type="evidence" value="ECO:0007669"/>
    <property type="project" value="TreeGrafter"/>
</dbReference>